<dbReference type="AlphaFoldDB" id="A0A1V0A3I6"/>
<dbReference type="InterPro" id="IPR036513">
    <property type="entry name" value="STAS_dom_sf"/>
</dbReference>
<name>A0A1V0A3I6_9ACTN</name>
<gene>
    <name evidence="2" type="ORF">BKM31_27900</name>
</gene>
<dbReference type="InterPro" id="IPR058548">
    <property type="entry name" value="MlaB-like_STAS"/>
</dbReference>
<dbReference type="EMBL" id="CP017717">
    <property type="protein sequence ID" value="AQZ64771.1"/>
    <property type="molecule type" value="Genomic_DNA"/>
</dbReference>
<dbReference type="PROSITE" id="PS50801">
    <property type="entry name" value="STAS"/>
    <property type="match status" value="1"/>
</dbReference>
<dbReference type="STRING" id="1909395.BKM31_27900"/>
<dbReference type="Pfam" id="PF13466">
    <property type="entry name" value="STAS_2"/>
    <property type="match status" value="1"/>
</dbReference>
<protein>
    <recommendedName>
        <fullName evidence="1">STAS domain-containing protein</fullName>
    </recommendedName>
</protein>
<accession>A0A1V0A3I6</accession>
<dbReference type="InterPro" id="IPR002645">
    <property type="entry name" value="STAS_dom"/>
</dbReference>
<dbReference type="KEGG" id="noa:BKM31_27900"/>
<evidence type="ECO:0000313" key="3">
    <source>
        <dbReference type="Proteomes" id="UP000190797"/>
    </source>
</evidence>
<reference evidence="3" key="1">
    <citation type="journal article" date="2017" name="Med. Chem. Commun.">
        <title>Nonomuraea sp. ATCC 55076 harbours the largest actinomycete chromosome to date and the kistamicin biosynthetic gene cluster.</title>
        <authorList>
            <person name="Nazari B."/>
            <person name="Forneris C.C."/>
            <person name="Gibson M.I."/>
            <person name="Moon K."/>
            <person name="Schramma K.R."/>
            <person name="Seyedsayamdost M.R."/>
        </authorList>
    </citation>
    <scope>NUCLEOTIDE SEQUENCE [LARGE SCALE GENOMIC DNA]</scope>
    <source>
        <strain evidence="3">ATCC 55076</strain>
    </source>
</reference>
<dbReference type="Pfam" id="PF14417">
    <property type="entry name" value="MEDS"/>
    <property type="match status" value="1"/>
</dbReference>
<dbReference type="Proteomes" id="UP000190797">
    <property type="component" value="Chromosome"/>
</dbReference>
<feature type="domain" description="STAS" evidence="1">
    <location>
        <begin position="191"/>
        <end position="278"/>
    </location>
</feature>
<proteinExistence type="predicted"/>
<keyword evidence="3" id="KW-1185">Reference proteome</keyword>
<dbReference type="SUPFAM" id="SSF52091">
    <property type="entry name" value="SpoIIaa-like"/>
    <property type="match status" value="1"/>
</dbReference>
<sequence>MVHVASSVLDPDLGDHVCLPFDGERERRTTTGLFTVNGLRRRTKVVIITHADSPERTRGWLAPLVPGLADAESAGQVEILDCAGTHFTGGRLDLERVYASLSDAHARARKHGQHGVYALIDASWGAGATGEQVAFEAATNELFGERWLAAVCQYDRGLFARDALDRASSVHPISPEQALLRFAGTSEPAGLRVWGDIDLTNRPAFASLLARLEKEPGEVVIDASELDFIDAGSARLLTVTAMARPRGATSVVCRDSIARVLRLIGADEFMTVRRVGDA</sequence>
<dbReference type="InterPro" id="IPR025847">
    <property type="entry name" value="MEDS_domain"/>
</dbReference>
<organism evidence="2 3">
    <name type="scientific">[Actinomadura] parvosata subsp. kistnae</name>
    <dbReference type="NCBI Taxonomy" id="1909395"/>
    <lineage>
        <taxon>Bacteria</taxon>
        <taxon>Bacillati</taxon>
        <taxon>Actinomycetota</taxon>
        <taxon>Actinomycetes</taxon>
        <taxon>Streptosporangiales</taxon>
        <taxon>Streptosporangiaceae</taxon>
        <taxon>Nonomuraea</taxon>
    </lineage>
</organism>
<dbReference type="Gene3D" id="3.30.750.24">
    <property type="entry name" value="STAS domain"/>
    <property type="match status" value="1"/>
</dbReference>
<evidence type="ECO:0000313" key="2">
    <source>
        <dbReference type="EMBL" id="AQZ64771.1"/>
    </source>
</evidence>
<dbReference type="RefSeq" id="WP_186405018.1">
    <property type="nucleotide sequence ID" value="NZ_CP017717.1"/>
</dbReference>
<dbReference type="CDD" id="cd07043">
    <property type="entry name" value="STAS_anti-anti-sigma_factors"/>
    <property type="match status" value="1"/>
</dbReference>
<evidence type="ECO:0000259" key="1">
    <source>
        <dbReference type="PROSITE" id="PS50801"/>
    </source>
</evidence>